<dbReference type="PANTHER" id="PTHR12049:SF7">
    <property type="entry name" value="PROTEIN ARGININE METHYLTRANSFERASE NDUFAF7, MITOCHONDRIAL"/>
    <property type="match status" value="1"/>
</dbReference>
<evidence type="ECO:0000313" key="3">
    <source>
        <dbReference type="EMBL" id="UFP94090.1"/>
    </source>
</evidence>
<dbReference type="Gene3D" id="3.40.50.12710">
    <property type="match status" value="1"/>
</dbReference>
<dbReference type="SUPFAM" id="SSF53335">
    <property type="entry name" value="S-adenosyl-L-methionine-dependent methyltransferases"/>
    <property type="match status" value="1"/>
</dbReference>
<dbReference type="GO" id="GO:0008168">
    <property type="term" value="F:methyltransferase activity"/>
    <property type="evidence" value="ECO:0007669"/>
    <property type="project" value="UniProtKB-KW"/>
</dbReference>
<dbReference type="InterPro" id="IPR029063">
    <property type="entry name" value="SAM-dependent_MTases_sf"/>
</dbReference>
<organism evidence="3 4">
    <name type="scientific">Gloeobacter morelensis MG652769</name>
    <dbReference type="NCBI Taxonomy" id="2781736"/>
    <lineage>
        <taxon>Bacteria</taxon>
        <taxon>Bacillati</taxon>
        <taxon>Cyanobacteriota</taxon>
        <taxon>Cyanophyceae</taxon>
        <taxon>Gloeobacterales</taxon>
        <taxon>Gloeobacteraceae</taxon>
        <taxon>Gloeobacter</taxon>
        <taxon>Gloeobacter morelensis</taxon>
    </lineage>
</organism>
<keyword evidence="4" id="KW-1185">Reference proteome</keyword>
<dbReference type="EMBL" id="CP063845">
    <property type="protein sequence ID" value="UFP94090.1"/>
    <property type="molecule type" value="Genomic_DNA"/>
</dbReference>
<dbReference type="PANTHER" id="PTHR12049">
    <property type="entry name" value="PROTEIN ARGININE METHYLTRANSFERASE NDUFAF7, MITOCHONDRIAL"/>
    <property type="match status" value="1"/>
</dbReference>
<dbReference type="InterPro" id="IPR038375">
    <property type="entry name" value="NDUFAF7_sf"/>
</dbReference>
<proteinExistence type="predicted"/>
<dbReference type="InterPro" id="IPR003788">
    <property type="entry name" value="NDUFAF7"/>
</dbReference>
<keyword evidence="1 3" id="KW-0489">Methyltransferase</keyword>
<evidence type="ECO:0000256" key="2">
    <source>
        <dbReference type="ARBA" id="ARBA00022679"/>
    </source>
</evidence>
<sequence>MQAFADDSNAQLRALIARRVAASPGGRLNFAEFMELALYHPELGYYATHPGRIGGRGDYITAAHLGSDFGELLAVQAAQLWQHLGKPERFDFVEMGAGQGLFAADFLRHAHANLPDFATALNYRIVERSVVQIAEQRRVLAGLAVHWCDLEQIAPDSVAGCFFANELVDALPVHQFVVHRGELLEIYVALEGERDFVEVAAAPSTPRLRAFLDRCGISTASLGGGYRSEVNLAALDWIEAVARRLARGYVITVDYGYTACQYYAPQRQGGTLACYHRHRVHDNPYLHIGNQDITAHVNFTALETHGTACGLQTLGFTRQSFFLLALGLGERLAALGASGAIANYAQLNEALRRREALRTLIEPSSMGDFGVLIQGKNTGLDLPLAGLSLPAQTLS</sequence>
<gene>
    <name evidence="3" type="ORF">ISF26_20360</name>
</gene>
<reference evidence="3 4" key="1">
    <citation type="journal article" date="2021" name="Genome Biol. Evol.">
        <title>Complete Genome Sequencing of a Novel Gloeobacter Species from a Waterfall Cave in Mexico.</title>
        <authorList>
            <person name="Saw J.H."/>
            <person name="Cardona T."/>
            <person name="Montejano G."/>
        </authorList>
    </citation>
    <scope>NUCLEOTIDE SEQUENCE [LARGE SCALE GENOMIC DNA]</scope>
    <source>
        <strain evidence="3">MG652769</strain>
    </source>
</reference>
<name>A0ABY3PKA5_9CYAN</name>
<dbReference type="Proteomes" id="UP001054846">
    <property type="component" value="Chromosome"/>
</dbReference>
<dbReference type="RefSeq" id="WP_230841145.1">
    <property type="nucleotide sequence ID" value="NZ_CP063845.1"/>
</dbReference>
<accession>A0ABY3PKA5</accession>
<dbReference type="Pfam" id="PF02636">
    <property type="entry name" value="Methyltransf_28"/>
    <property type="match status" value="1"/>
</dbReference>
<evidence type="ECO:0000313" key="4">
    <source>
        <dbReference type="Proteomes" id="UP001054846"/>
    </source>
</evidence>
<keyword evidence="2" id="KW-0808">Transferase</keyword>
<dbReference type="GO" id="GO:0032259">
    <property type="term" value="P:methylation"/>
    <property type="evidence" value="ECO:0007669"/>
    <property type="project" value="UniProtKB-KW"/>
</dbReference>
<protein>
    <submittedName>
        <fullName evidence="3">Class I SAM-dependent methyltransferase</fullName>
    </submittedName>
</protein>
<evidence type="ECO:0000256" key="1">
    <source>
        <dbReference type="ARBA" id="ARBA00022603"/>
    </source>
</evidence>